<keyword evidence="3" id="KW-1185">Reference proteome</keyword>
<name>A0ABZ2J098_9BACT</name>
<proteinExistence type="predicted"/>
<organism evidence="2 3">
    <name type="scientific">Pseudodesulfovibrio methanolicus</name>
    <dbReference type="NCBI Taxonomy" id="3126690"/>
    <lineage>
        <taxon>Bacteria</taxon>
        <taxon>Pseudomonadati</taxon>
        <taxon>Thermodesulfobacteriota</taxon>
        <taxon>Desulfovibrionia</taxon>
        <taxon>Desulfovibrionales</taxon>
        <taxon>Desulfovibrionaceae</taxon>
    </lineage>
</organism>
<evidence type="ECO:0000256" key="1">
    <source>
        <dbReference type="SAM" id="Phobius"/>
    </source>
</evidence>
<evidence type="ECO:0000313" key="2">
    <source>
        <dbReference type="EMBL" id="WWX23713.1"/>
    </source>
</evidence>
<feature type="transmembrane region" description="Helical" evidence="1">
    <location>
        <begin position="7"/>
        <end position="27"/>
    </location>
</feature>
<dbReference type="RefSeq" id="WP_338669410.1">
    <property type="nucleotide sequence ID" value="NZ_CP146609.1"/>
</dbReference>
<keyword evidence="1" id="KW-0472">Membrane</keyword>
<keyword evidence="1" id="KW-0812">Transmembrane</keyword>
<accession>A0ABZ2J098</accession>
<evidence type="ECO:0000313" key="3">
    <source>
        <dbReference type="Proteomes" id="UP001385389"/>
    </source>
</evidence>
<reference evidence="2 3" key="1">
    <citation type="submission" date="2024-03" db="EMBL/GenBank/DDBJ databases">
        <title>Phenotype and Genome Characterization of a Sulfate-Reducing Bacterium Pseudodesulfovibrio sp. strain 5S69, isolated from Petroleum Reservoir in Tatarstan (Russia).</title>
        <authorList>
            <person name="Bidzhieva S.K."/>
            <person name="Kadnikov V."/>
            <person name="Tourova T.P."/>
            <person name="Samigullina S.R."/>
            <person name="Sokolova D.S."/>
            <person name="Poltaraus A.B."/>
            <person name="Avtukh A.N."/>
            <person name="Tereshina V.M."/>
            <person name="Mardanov A.V."/>
            <person name="Nazina T.N."/>
        </authorList>
    </citation>
    <scope>NUCLEOTIDE SEQUENCE [LARGE SCALE GENOMIC DNA]</scope>
    <source>
        <strain evidence="2 3">5S69</strain>
    </source>
</reference>
<sequence>MRRVKTVVISCIMVTALALIVGMNVTAPGTHIMGNGNAKTAETVHSASLDG</sequence>
<dbReference type="Proteomes" id="UP001385389">
    <property type="component" value="Chromosome"/>
</dbReference>
<gene>
    <name evidence="2" type="ORF">V8V93_05790</name>
</gene>
<dbReference type="EMBL" id="CP146609">
    <property type="protein sequence ID" value="WWX23713.1"/>
    <property type="molecule type" value="Genomic_DNA"/>
</dbReference>
<protein>
    <submittedName>
        <fullName evidence="2">Uncharacterized protein</fullName>
    </submittedName>
</protein>
<keyword evidence="1" id="KW-1133">Transmembrane helix</keyword>